<reference evidence="2" key="1">
    <citation type="submission" date="2020-05" db="EMBL/GenBank/DDBJ databases">
        <authorList>
            <person name="Chiriac C."/>
            <person name="Salcher M."/>
            <person name="Ghai R."/>
            <person name="Kavagutti S V."/>
        </authorList>
    </citation>
    <scope>NUCLEOTIDE SEQUENCE</scope>
</reference>
<gene>
    <name evidence="2" type="ORF">UFOPK2967_00608</name>
    <name evidence="3" type="ORF">UFOPK3587_00886</name>
    <name evidence="4" type="ORF">UFOPK4114_00168</name>
</gene>
<feature type="transmembrane region" description="Helical" evidence="1">
    <location>
        <begin position="12"/>
        <end position="32"/>
    </location>
</feature>
<dbReference type="EMBL" id="CAFBMN010000060">
    <property type="protein sequence ID" value="CAB4907633.1"/>
    <property type="molecule type" value="Genomic_DNA"/>
</dbReference>
<sequence>MKRRTFDGIVTLVGFGFSIFLFIAAGLLNWGYGFANEAVSSQLSSQEITLPAETGNAKEDALVTAFFKDNGAKPMTTGKQAQMYADHYLGFHLSAMPPYALASTASRAAAGALAASPDDPALQAAAAKANGLVDTVFKGTMLRGTLLTAYAFWELGQIARISAGVVLLAALCLLLLSFAGWLHLRRTPEEATI</sequence>
<protein>
    <submittedName>
        <fullName evidence="2">Unannotated protein</fullName>
    </submittedName>
</protein>
<accession>A0A6J6WV47</accession>
<evidence type="ECO:0000313" key="4">
    <source>
        <dbReference type="EMBL" id="CAB5009513.1"/>
    </source>
</evidence>
<evidence type="ECO:0000256" key="1">
    <source>
        <dbReference type="SAM" id="Phobius"/>
    </source>
</evidence>
<evidence type="ECO:0000313" key="3">
    <source>
        <dbReference type="EMBL" id="CAB4907633.1"/>
    </source>
</evidence>
<keyword evidence="1" id="KW-0472">Membrane</keyword>
<keyword evidence="1" id="KW-1133">Transmembrane helix</keyword>
<organism evidence="2">
    <name type="scientific">freshwater metagenome</name>
    <dbReference type="NCBI Taxonomy" id="449393"/>
    <lineage>
        <taxon>unclassified sequences</taxon>
        <taxon>metagenomes</taxon>
        <taxon>ecological metagenomes</taxon>
    </lineage>
</organism>
<evidence type="ECO:0000313" key="2">
    <source>
        <dbReference type="EMBL" id="CAB4785877.1"/>
    </source>
</evidence>
<keyword evidence="1" id="KW-0812">Transmembrane</keyword>
<proteinExistence type="predicted"/>
<dbReference type="EMBL" id="CAFAAC010000029">
    <property type="protein sequence ID" value="CAB4785877.1"/>
    <property type="molecule type" value="Genomic_DNA"/>
</dbReference>
<dbReference type="EMBL" id="CAFBPP010000003">
    <property type="protein sequence ID" value="CAB5009513.1"/>
    <property type="molecule type" value="Genomic_DNA"/>
</dbReference>
<dbReference type="AlphaFoldDB" id="A0A6J6WV47"/>
<feature type="transmembrane region" description="Helical" evidence="1">
    <location>
        <begin position="161"/>
        <end position="184"/>
    </location>
</feature>
<name>A0A6J6WV47_9ZZZZ</name>